<name>A0ABR4YHJ0_9BACT</name>
<dbReference type="RefSeq" id="WP_022063907.1">
    <property type="nucleotide sequence ID" value="NZ_JRGF01000020.1"/>
</dbReference>
<dbReference type="Proteomes" id="UP000030889">
    <property type="component" value="Unassembled WGS sequence"/>
</dbReference>
<keyword evidence="3" id="KW-1185">Reference proteome</keyword>
<dbReference type="Gene3D" id="3.40.50.300">
    <property type="entry name" value="P-loop containing nucleotide triphosphate hydrolases"/>
    <property type="match status" value="1"/>
</dbReference>
<comment type="caution">
    <text evidence="2">The sequence shown here is derived from an EMBL/GenBank/DDBJ whole genome shotgun (WGS) entry which is preliminary data.</text>
</comment>
<sequence>MGKIVALANQKGGVGKTTTAINLAANLAVMGKKVLLVDADPQANATSGLGFDINNRGIYECITGECGAADVIIGSPDVKHLSVLPSSIDLVGADAELPGLEDGHLRMKKSLDAVKAEYDFIFIDCSPSLGYTTVNALVAADSVLIPVQCEYFALEGLGKLLSTIKMTKSRLNPGLEIEGFVMTMYSRSRLANQVTLEVREHFKHLAYDTIIQRNIRLSEAPSHGKPVILHDAASTGSAAYMNLAKEFMQRNRKQ</sequence>
<dbReference type="PANTHER" id="PTHR13696:SF52">
    <property type="entry name" value="PARA FAMILY PROTEIN CT_582"/>
    <property type="match status" value="1"/>
</dbReference>
<reference evidence="2 3" key="1">
    <citation type="submission" date="2014-09" db="EMBL/GenBank/DDBJ databases">
        <title>Alistipes sp. 627, sp. nov., a novel member of the family Rikenellaceae isolated from human faeces.</title>
        <authorList>
            <person name="Shkoporov A.N."/>
            <person name="Chaplin A.V."/>
            <person name="Motuzova O.V."/>
            <person name="Kafarskaia L.I."/>
            <person name="Khokhlova E.V."/>
            <person name="Efimov B.A."/>
        </authorList>
    </citation>
    <scope>NUCLEOTIDE SEQUENCE [LARGE SCALE GENOMIC DNA]</scope>
    <source>
        <strain evidence="2 3">627</strain>
    </source>
</reference>
<dbReference type="PANTHER" id="PTHR13696">
    <property type="entry name" value="P-LOOP CONTAINING NUCLEOSIDE TRIPHOSPHATE HYDROLASE"/>
    <property type="match status" value="1"/>
</dbReference>
<dbReference type="CDD" id="cd02042">
    <property type="entry name" value="ParAB_family"/>
    <property type="match status" value="1"/>
</dbReference>
<protein>
    <submittedName>
        <fullName evidence="2">Chromosome partitioning protein ParA</fullName>
    </submittedName>
</protein>
<evidence type="ECO:0000313" key="3">
    <source>
        <dbReference type="Proteomes" id="UP000030889"/>
    </source>
</evidence>
<dbReference type="InterPro" id="IPR027417">
    <property type="entry name" value="P-loop_NTPase"/>
</dbReference>
<dbReference type="EMBL" id="JRGF01000020">
    <property type="protein sequence ID" value="KHE40746.1"/>
    <property type="molecule type" value="Genomic_DNA"/>
</dbReference>
<gene>
    <name evidence="2" type="ORF">LG35_09710</name>
</gene>
<dbReference type="InterPro" id="IPR025669">
    <property type="entry name" value="AAA_dom"/>
</dbReference>
<dbReference type="SUPFAM" id="SSF52540">
    <property type="entry name" value="P-loop containing nucleoside triphosphate hydrolases"/>
    <property type="match status" value="1"/>
</dbReference>
<organism evidence="2 3">
    <name type="scientific">Alistipes inops</name>
    <dbReference type="NCBI Taxonomy" id="1501391"/>
    <lineage>
        <taxon>Bacteria</taxon>
        <taxon>Pseudomonadati</taxon>
        <taxon>Bacteroidota</taxon>
        <taxon>Bacteroidia</taxon>
        <taxon>Bacteroidales</taxon>
        <taxon>Rikenellaceae</taxon>
        <taxon>Alistipes</taxon>
    </lineage>
</organism>
<dbReference type="Pfam" id="PF13614">
    <property type="entry name" value="AAA_31"/>
    <property type="match status" value="1"/>
</dbReference>
<dbReference type="PRINTS" id="PR00091">
    <property type="entry name" value="NITROGNASEII"/>
</dbReference>
<dbReference type="PIRSF" id="PIRSF009320">
    <property type="entry name" value="Nuc_binding_HP_1000"/>
    <property type="match status" value="1"/>
</dbReference>
<dbReference type="InterPro" id="IPR050678">
    <property type="entry name" value="DNA_Partitioning_ATPase"/>
</dbReference>
<evidence type="ECO:0000313" key="2">
    <source>
        <dbReference type="EMBL" id="KHE40746.1"/>
    </source>
</evidence>
<feature type="domain" description="AAA" evidence="1">
    <location>
        <begin position="3"/>
        <end position="177"/>
    </location>
</feature>
<accession>A0ABR4YHJ0</accession>
<proteinExistence type="predicted"/>
<evidence type="ECO:0000259" key="1">
    <source>
        <dbReference type="Pfam" id="PF13614"/>
    </source>
</evidence>